<feature type="domain" description="ARID" evidence="7">
    <location>
        <begin position="267"/>
        <end position="359"/>
    </location>
</feature>
<dbReference type="FunFam" id="1.10.150.60:FF:000007">
    <property type="entry name" value="AT-rich interactive domain-containing protein 3C"/>
    <property type="match status" value="1"/>
</dbReference>
<feature type="compositionally biased region" description="Pro residues" evidence="6">
    <location>
        <begin position="195"/>
        <end position="208"/>
    </location>
</feature>
<feature type="region of interest" description="Disordered" evidence="6">
    <location>
        <begin position="171"/>
        <end position="251"/>
    </location>
</feature>
<comment type="caution">
    <text evidence="8">The sequence shown here is derived from an EMBL/GenBank/DDBJ whole genome shotgun (WGS) entry which is preliminary data.</text>
</comment>
<dbReference type="GO" id="GO:0003677">
    <property type="term" value="F:DNA binding"/>
    <property type="evidence" value="ECO:0007669"/>
    <property type="project" value="UniProtKB-KW"/>
</dbReference>
<evidence type="ECO:0000256" key="2">
    <source>
        <dbReference type="ARBA" id="ARBA00023015"/>
    </source>
</evidence>
<feature type="compositionally biased region" description="Low complexity" evidence="6">
    <location>
        <begin position="17"/>
        <end position="38"/>
    </location>
</feature>
<dbReference type="SMART" id="SM00501">
    <property type="entry name" value="BRIGHT"/>
    <property type="match status" value="1"/>
</dbReference>
<feature type="region of interest" description="Disordered" evidence="6">
    <location>
        <begin position="537"/>
        <end position="557"/>
    </location>
</feature>
<feature type="compositionally biased region" description="Pro residues" evidence="6">
    <location>
        <begin position="392"/>
        <end position="401"/>
    </location>
</feature>
<evidence type="ECO:0000256" key="5">
    <source>
        <dbReference type="ARBA" id="ARBA00023242"/>
    </source>
</evidence>
<dbReference type="GO" id="GO:0005634">
    <property type="term" value="C:nucleus"/>
    <property type="evidence" value="ECO:0007669"/>
    <property type="project" value="UniProtKB-SubCell"/>
</dbReference>
<feature type="compositionally biased region" description="Polar residues" evidence="6">
    <location>
        <begin position="479"/>
        <end position="488"/>
    </location>
</feature>
<evidence type="ECO:0000256" key="3">
    <source>
        <dbReference type="ARBA" id="ARBA00023125"/>
    </source>
</evidence>
<dbReference type="InterPro" id="IPR036431">
    <property type="entry name" value="ARID_dom_sf"/>
</dbReference>
<feature type="compositionally biased region" description="Basic and acidic residues" evidence="6">
    <location>
        <begin position="1"/>
        <end position="16"/>
    </location>
</feature>
<dbReference type="InterPro" id="IPR045147">
    <property type="entry name" value="ARI3A/B/C"/>
</dbReference>
<reference evidence="8" key="1">
    <citation type="submission" date="2021-02" db="EMBL/GenBank/DDBJ databases">
        <authorList>
            <person name="Nowell W R."/>
        </authorList>
    </citation>
    <scope>NUCLEOTIDE SEQUENCE</scope>
</reference>
<dbReference type="InterPro" id="IPR001606">
    <property type="entry name" value="ARID_dom"/>
</dbReference>
<dbReference type="SMART" id="SM01014">
    <property type="entry name" value="ARID"/>
    <property type="match status" value="1"/>
</dbReference>
<feature type="compositionally biased region" description="Low complexity" evidence="6">
    <location>
        <begin position="455"/>
        <end position="466"/>
    </location>
</feature>
<dbReference type="Pfam" id="PF01388">
    <property type="entry name" value="ARID"/>
    <property type="match status" value="1"/>
</dbReference>
<evidence type="ECO:0000256" key="6">
    <source>
        <dbReference type="SAM" id="MobiDB-lite"/>
    </source>
</evidence>
<feature type="compositionally biased region" description="Low complexity" evidence="6">
    <location>
        <begin position="173"/>
        <end position="183"/>
    </location>
</feature>
<feature type="compositionally biased region" description="Polar residues" evidence="6">
    <location>
        <begin position="495"/>
        <end position="523"/>
    </location>
</feature>
<keyword evidence="4" id="KW-0804">Transcription</keyword>
<dbReference type="Proteomes" id="UP000663824">
    <property type="component" value="Unassembled WGS sequence"/>
</dbReference>
<organism evidence="8 9">
    <name type="scientific">Rotaria magnacalcarata</name>
    <dbReference type="NCBI Taxonomy" id="392030"/>
    <lineage>
        <taxon>Eukaryota</taxon>
        <taxon>Metazoa</taxon>
        <taxon>Spiralia</taxon>
        <taxon>Gnathifera</taxon>
        <taxon>Rotifera</taxon>
        <taxon>Eurotatoria</taxon>
        <taxon>Bdelloidea</taxon>
        <taxon>Philodinida</taxon>
        <taxon>Philodinidae</taxon>
        <taxon>Rotaria</taxon>
    </lineage>
</organism>
<evidence type="ECO:0000259" key="7">
    <source>
        <dbReference type="PROSITE" id="PS51011"/>
    </source>
</evidence>
<keyword evidence="3" id="KW-0238">DNA-binding</keyword>
<dbReference type="GO" id="GO:0006357">
    <property type="term" value="P:regulation of transcription by RNA polymerase II"/>
    <property type="evidence" value="ECO:0007669"/>
    <property type="project" value="InterPro"/>
</dbReference>
<feature type="compositionally biased region" description="Low complexity" evidence="6">
    <location>
        <begin position="209"/>
        <end position="248"/>
    </location>
</feature>
<keyword evidence="5" id="KW-0539">Nucleus</keyword>
<evidence type="ECO:0000313" key="8">
    <source>
        <dbReference type="EMBL" id="CAF2171787.1"/>
    </source>
</evidence>
<evidence type="ECO:0000313" key="9">
    <source>
        <dbReference type="Proteomes" id="UP000663824"/>
    </source>
</evidence>
<dbReference type="Gene3D" id="1.10.150.60">
    <property type="entry name" value="ARID DNA-binding domain"/>
    <property type="match status" value="1"/>
</dbReference>
<protein>
    <recommendedName>
        <fullName evidence="7">ARID domain-containing protein</fullName>
    </recommendedName>
</protein>
<accession>A0A816Z169</accession>
<dbReference type="CDD" id="cd16881">
    <property type="entry name" value="ARID_Dri-like"/>
    <property type="match status" value="1"/>
</dbReference>
<feature type="region of interest" description="Disordered" evidence="6">
    <location>
        <begin position="1"/>
        <end position="80"/>
    </location>
</feature>
<dbReference type="EMBL" id="CAJNRE010018631">
    <property type="protein sequence ID" value="CAF2171787.1"/>
    <property type="molecule type" value="Genomic_DNA"/>
</dbReference>
<dbReference type="PANTHER" id="PTHR15348">
    <property type="entry name" value="AT-RICH INTERACTIVE DOMAIN-CONTAINING PROTEIN ARID DOMAIN- CONTAINING PROTEIN DEAD RINGER PROTEIN B-CELL REGULATOR OF IGH TRANSCRIPTION BRIGHT"/>
    <property type="match status" value="1"/>
</dbReference>
<dbReference type="PANTHER" id="PTHR15348:SF0">
    <property type="entry name" value="PROTEIN DEAD RINGER"/>
    <property type="match status" value="1"/>
</dbReference>
<gene>
    <name evidence="8" type="ORF">MBJ925_LOCUS33855</name>
</gene>
<sequence length="605" mass="68031">MEILRAETNEFPHLKATDSGTTNNNNNNSSTSSSSSSTIDEDDDDRFSNVSIQDEKRTTKSPVNTEDKSKITDENSINDSLVQPPIVQSVVNRTTSTIDYTRHRERLAKELKDYEDRWLAHRNFLLYTQAFSMKPEDRERLFSQINLTNNDETFSRLSKEERDRFFAAALYNQQQQQQQQQQQSPYNFHQYPWATAPPPPPPPPPPPTSSLLIPPIPSTTTDQQQQQQNQQPKSPSSDDSGNQSNSGSTTEWTFEEQFRQLYELSDEPKRKEFLDDLFAFMQKRGTPVNRIPIMAKHVLDLYELFRLVVGKGGLVEVINKKLWREVTKGLNLPSSITSAAFTLRTQYMKYLYPYECEKLQLSSPGELQAAIEGNRREGRRPSYAFEYSSPPQIMPPPPPPTSSAASAFLASPLAHRPMDPNHGHEAMQHAAMAAALSHPFFLAAAAASSRDGNHSSIEPSSIPRIPSFDDHHHHHHHLQSSSPTSIIPTNKLFERSSTITKRSLSPSLSKQQNDDNNSYSKKPITTINNIRSTCFTPVTNNNNNNNNNSSSSSSSSLLSPVSKLKIIAKENNPDQEKSITISIELNGIVYQGTLYPTTLLTGSKE</sequence>
<evidence type="ECO:0000256" key="1">
    <source>
        <dbReference type="ARBA" id="ARBA00004123"/>
    </source>
</evidence>
<feature type="region of interest" description="Disordered" evidence="6">
    <location>
        <begin position="451"/>
        <end position="523"/>
    </location>
</feature>
<keyword evidence="2" id="KW-0805">Transcription regulation</keyword>
<evidence type="ECO:0000256" key="4">
    <source>
        <dbReference type="ARBA" id="ARBA00023163"/>
    </source>
</evidence>
<dbReference type="PROSITE" id="PS51011">
    <property type="entry name" value="ARID"/>
    <property type="match status" value="1"/>
</dbReference>
<proteinExistence type="predicted"/>
<comment type="subcellular location">
    <subcellularLocation>
        <location evidence="1">Nucleus</location>
    </subcellularLocation>
</comment>
<name>A0A816Z169_9BILA</name>
<dbReference type="SUPFAM" id="SSF46774">
    <property type="entry name" value="ARID-like"/>
    <property type="match status" value="1"/>
</dbReference>
<feature type="region of interest" description="Disordered" evidence="6">
    <location>
        <begin position="381"/>
        <end position="405"/>
    </location>
</feature>
<feature type="compositionally biased region" description="Low complexity" evidence="6">
    <location>
        <begin position="540"/>
        <end position="557"/>
    </location>
</feature>
<dbReference type="AlphaFoldDB" id="A0A816Z169"/>